<organism evidence="1 2">
    <name type="scientific">Euroglyphus maynei</name>
    <name type="common">Mayne's house dust mite</name>
    <dbReference type="NCBI Taxonomy" id="6958"/>
    <lineage>
        <taxon>Eukaryota</taxon>
        <taxon>Metazoa</taxon>
        <taxon>Ecdysozoa</taxon>
        <taxon>Arthropoda</taxon>
        <taxon>Chelicerata</taxon>
        <taxon>Arachnida</taxon>
        <taxon>Acari</taxon>
        <taxon>Acariformes</taxon>
        <taxon>Sarcoptiformes</taxon>
        <taxon>Astigmata</taxon>
        <taxon>Psoroptidia</taxon>
        <taxon>Analgoidea</taxon>
        <taxon>Pyroglyphidae</taxon>
        <taxon>Pyroglyphinae</taxon>
        <taxon>Euroglyphus</taxon>
    </lineage>
</organism>
<dbReference type="AlphaFoldDB" id="A0A1Y3AWK2"/>
<proteinExistence type="predicted"/>
<comment type="caution">
    <text evidence="1">The sequence shown here is derived from an EMBL/GenBank/DDBJ whole genome shotgun (WGS) entry which is preliminary data.</text>
</comment>
<evidence type="ECO:0000313" key="1">
    <source>
        <dbReference type="EMBL" id="OTF72869.1"/>
    </source>
</evidence>
<accession>A0A1Y3AWK2</accession>
<protein>
    <submittedName>
        <fullName evidence="1">Uncharacterized protein</fullName>
    </submittedName>
</protein>
<evidence type="ECO:0000313" key="2">
    <source>
        <dbReference type="Proteomes" id="UP000194236"/>
    </source>
</evidence>
<dbReference type="EMBL" id="MUJZ01054235">
    <property type="protein sequence ID" value="OTF72869.1"/>
    <property type="molecule type" value="Genomic_DNA"/>
</dbReference>
<gene>
    <name evidence="1" type="ORF">BLA29_015389</name>
</gene>
<name>A0A1Y3AWK2_EURMA</name>
<keyword evidence="2" id="KW-1185">Reference proteome</keyword>
<dbReference type="Proteomes" id="UP000194236">
    <property type="component" value="Unassembled WGS sequence"/>
</dbReference>
<reference evidence="1 2" key="1">
    <citation type="submission" date="2017-03" db="EMBL/GenBank/DDBJ databases">
        <title>Genome Survey of Euroglyphus maynei.</title>
        <authorList>
            <person name="Arlian L.G."/>
            <person name="Morgan M.S."/>
            <person name="Rider S.D."/>
        </authorList>
    </citation>
    <scope>NUCLEOTIDE SEQUENCE [LARGE SCALE GENOMIC DNA]</scope>
    <source>
        <strain evidence="1">Arlian Lab</strain>
        <tissue evidence="1">Whole body</tissue>
    </source>
</reference>
<sequence length="16" mass="1980">MNDENIWMNYVVNHSN</sequence>